<dbReference type="PANTHER" id="PTHR43790:SF2">
    <property type="entry name" value="AUTOINDUCER 2 IMPORT ATP-BINDING PROTEIN LSRA"/>
    <property type="match status" value="1"/>
</dbReference>
<dbReference type="Gene3D" id="3.40.50.300">
    <property type="entry name" value="P-loop containing nucleotide triphosphate hydrolases"/>
    <property type="match status" value="1"/>
</dbReference>
<dbReference type="InterPro" id="IPR027417">
    <property type="entry name" value="P-loop_NTPase"/>
</dbReference>
<sequence length="351" mass="36681">MSVREFIGAGEGIAEGGLLAHGLAVLEQTGIRLDLDVPVSGLLRAEQALADVLREMTAQRGCGILYVSHRVDEVLSLVDRILVMRDGRIVRGHSSREASTGDVVYSMFERRLSEPQRPGEAERDAHRADQPRHRGAARVLRDVGARPVVPPHPRDARRPPGLPAGELRGHRGRPHVRRHRRIGALRLGPPRRHLGLSPTGQPPASGVPGVQGPDQVVLVRQRDHDVLDLGVDVDLLHGAQLGADHVGVAGRGDIEVEARVAAGGEGHAAGGIDDGGAVGALDAQQLLDGIIQWDMSVLSCVVAVAEDGFSIGWCAEGRCDGAADSGTGASGARAGACTAVSRGPGRSASAA</sequence>
<keyword evidence="5" id="KW-1185">Reference proteome</keyword>
<dbReference type="Proteomes" id="UP000009877">
    <property type="component" value="Unassembled WGS sequence"/>
</dbReference>
<dbReference type="InterPro" id="IPR050107">
    <property type="entry name" value="ABC_carbohydrate_import_ATPase"/>
</dbReference>
<dbReference type="AlphaFoldDB" id="M2YFW2"/>
<feature type="compositionally biased region" description="Low complexity" evidence="3">
    <location>
        <begin position="328"/>
        <end position="339"/>
    </location>
</feature>
<dbReference type="EMBL" id="ANHZ02000004">
    <property type="protein sequence ID" value="EME37404.1"/>
    <property type="molecule type" value="Genomic_DNA"/>
</dbReference>
<reference evidence="4 5" key="1">
    <citation type="journal article" date="2014" name="Genome Announc.">
        <title>Draft Genome Sequence of Kocuria palustris PEL.</title>
        <authorList>
            <person name="Sharma G."/>
            <person name="Khatri I."/>
            <person name="Subramanian S."/>
        </authorList>
    </citation>
    <scope>NUCLEOTIDE SEQUENCE [LARGE SCALE GENOMIC DNA]</scope>
    <source>
        <strain evidence="4 5">PEL</strain>
    </source>
</reference>
<keyword evidence="2" id="KW-0067">ATP-binding</keyword>
<comment type="caution">
    <text evidence="4">The sequence shown here is derived from an EMBL/GenBank/DDBJ whole genome shotgun (WGS) entry which is preliminary data.</text>
</comment>
<dbReference type="SUPFAM" id="SSF52540">
    <property type="entry name" value="P-loop containing nucleoside triphosphate hydrolases"/>
    <property type="match status" value="1"/>
</dbReference>
<organism evidence="4 5">
    <name type="scientific">Kocuria palustris PEL</name>
    <dbReference type="NCBI Taxonomy" id="1236550"/>
    <lineage>
        <taxon>Bacteria</taxon>
        <taxon>Bacillati</taxon>
        <taxon>Actinomycetota</taxon>
        <taxon>Actinomycetes</taxon>
        <taxon>Micrococcales</taxon>
        <taxon>Micrococcaceae</taxon>
        <taxon>Kocuria</taxon>
    </lineage>
</organism>
<feature type="region of interest" description="Disordered" evidence="3">
    <location>
        <begin position="111"/>
        <end position="209"/>
    </location>
</feature>
<evidence type="ECO:0000256" key="2">
    <source>
        <dbReference type="ARBA" id="ARBA00022840"/>
    </source>
</evidence>
<feature type="compositionally biased region" description="Basic residues" evidence="3">
    <location>
        <begin position="170"/>
        <end position="194"/>
    </location>
</feature>
<name>M2YFW2_9MICC</name>
<dbReference type="GO" id="GO:0005524">
    <property type="term" value="F:ATP binding"/>
    <property type="evidence" value="ECO:0007669"/>
    <property type="project" value="UniProtKB-KW"/>
</dbReference>
<gene>
    <name evidence="4" type="ORF">C884_01912</name>
</gene>
<feature type="region of interest" description="Disordered" evidence="3">
    <location>
        <begin position="328"/>
        <end position="351"/>
    </location>
</feature>
<feature type="compositionally biased region" description="Basic and acidic residues" evidence="3">
    <location>
        <begin position="111"/>
        <end position="132"/>
    </location>
</feature>
<dbReference type="PANTHER" id="PTHR43790">
    <property type="entry name" value="CARBOHYDRATE TRANSPORT ATP-BINDING PROTEIN MG119-RELATED"/>
    <property type="match status" value="1"/>
</dbReference>
<protein>
    <recommendedName>
        <fullName evidence="6">Ribose ABC transport system, ATP-binding protein RbsA</fullName>
    </recommendedName>
</protein>
<evidence type="ECO:0000256" key="3">
    <source>
        <dbReference type="SAM" id="MobiDB-lite"/>
    </source>
</evidence>
<keyword evidence="1" id="KW-0547">Nucleotide-binding</keyword>
<evidence type="ECO:0000313" key="4">
    <source>
        <dbReference type="EMBL" id="EME37404.1"/>
    </source>
</evidence>
<accession>M2YFW2</accession>
<proteinExistence type="predicted"/>
<evidence type="ECO:0000313" key="5">
    <source>
        <dbReference type="Proteomes" id="UP000009877"/>
    </source>
</evidence>
<evidence type="ECO:0008006" key="6">
    <source>
        <dbReference type="Google" id="ProtNLM"/>
    </source>
</evidence>
<evidence type="ECO:0000256" key="1">
    <source>
        <dbReference type="ARBA" id="ARBA00022741"/>
    </source>
</evidence>